<accession>A0A4Y6U7X7</accession>
<dbReference type="OrthoDB" id="9778934at2"/>
<dbReference type="SUPFAM" id="SSF103515">
    <property type="entry name" value="Autotransporter"/>
    <property type="match status" value="1"/>
</dbReference>
<dbReference type="KEGG" id="swf:E3E12_04205"/>
<evidence type="ECO:0000313" key="1">
    <source>
        <dbReference type="EMBL" id="QDH13529.1"/>
    </source>
</evidence>
<reference evidence="1 2" key="1">
    <citation type="submission" date="2019-03" db="EMBL/GenBank/DDBJ databases">
        <title>The complete genome sequence of Swingsia_sp. F3b2 LMG30590(T).</title>
        <authorList>
            <person name="Chua K.-O."/>
            <person name="Chan K.-G."/>
            <person name="See-Too W.-S."/>
        </authorList>
    </citation>
    <scope>NUCLEOTIDE SEQUENCE [LARGE SCALE GENOMIC DNA]</scope>
    <source>
        <strain evidence="1 2">F3b2</strain>
    </source>
</reference>
<dbReference type="GO" id="GO:0005507">
    <property type="term" value="F:copper ion binding"/>
    <property type="evidence" value="ECO:0007669"/>
    <property type="project" value="InterPro"/>
</dbReference>
<dbReference type="RefSeq" id="WP_141443236.1">
    <property type="nucleotide sequence ID" value="NZ_CP038231.1"/>
</dbReference>
<dbReference type="GO" id="GO:0006878">
    <property type="term" value="P:intracellular copper ion homeostasis"/>
    <property type="evidence" value="ECO:0007669"/>
    <property type="project" value="InterPro"/>
</dbReference>
<dbReference type="Proteomes" id="UP000318709">
    <property type="component" value="Chromosome"/>
</dbReference>
<sequence length="331" mass="37188">MAPLASAQPAPQAAKAGAAKAAASVVEATLKPPHHYVTAHMKAHALSMAQMRQQNQEAMAGWPIMPAPPLHGPALQRQRRLLRAWTPRKPPRVVHRAADAKAPIPLIDGVQPVLDRGRWFHALLEQLEGRYLPGRNTDFRWEGQMWYGTDINKFMVKSEGTWAKGVVDGGIQQFLYSRAISPYWDFQTGIRADLDSGPADIWGAVGVQGLSLYEFELQATGYFNATGVAARLEASYDILITKRLFLQPEVELNFYSQDNIKRGYGRGLSDIDGGLRLRYEFWRKFAPYIGVTYEGPVGHAAWLRRHYGKARRIDTGLGKNLRFTFGLRTWF</sequence>
<keyword evidence="2" id="KW-1185">Reference proteome</keyword>
<name>A0A4Y6U7X7_9PROT</name>
<dbReference type="AlphaFoldDB" id="A0A4Y6U7X7"/>
<dbReference type="Pfam" id="PF05275">
    <property type="entry name" value="CopB"/>
    <property type="match status" value="1"/>
</dbReference>
<gene>
    <name evidence="1" type="ORF">E3E12_04205</name>
</gene>
<dbReference type="InterPro" id="IPR036709">
    <property type="entry name" value="Autotransporte_beta_dom_sf"/>
</dbReference>
<dbReference type="InterPro" id="IPR007939">
    <property type="entry name" value="Cu-R_B_prcur"/>
</dbReference>
<dbReference type="GO" id="GO:0009279">
    <property type="term" value="C:cell outer membrane"/>
    <property type="evidence" value="ECO:0007669"/>
    <property type="project" value="InterPro"/>
</dbReference>
<evidence type="ECO:0000313" key="2">
    <source>
        <dbReference type="Proteomes" id="UP000318709"/>
    </source>
</evidence>
<protein>
    <submittedName>
        <fullName evidence="1">Copper resistance protein B</fullName>
    </submittedName>
</protein>
<proteinExistence type="predicted"/>
<dbReference type="EMBL" id="CP038231">
    <property type="protein sequence ID" value="QDH13529.1"/>
    <property type="molecule type" value="Genomic_DNA"/>
</dbReference>
<organism evidence="1 2">
    <name type="scientific">Formicincola oecophyllae</name>
    <dbReference type="NCBI Taxonomy" id="2558361"/>
    <lineage>
        <taxon>Bacteria</taxon>
        <taxon>Pseudomonadati</taxon>
        <taxon>Pseudomonadota</taxon>
        <taxon>Alphaproteobacteria</taxon>
        <taxon>Acetobacterales</taxon>
        <taxon>Acetobacteraceae</taxon>
        <taxon>Formicincola</taxon>
    </lineage>
</organism>